<reference evidence="2 3" key="3">
    <citation type="submission" date="2020-08" db="EMBL/GenBank/DDBJ databases">
        <title>Genomic Encyclopedia of Type Strains, Phase IV (KMG-IV): sequencing the most valuable type-strain genomes for metagenomic binning, comparative biology and taxonomic classification.</title>
        <authorList>
            <person name="Goeker M."/>
        </authorList>
    </citation>
    <scope>NUCLEOTIDE SEQUENCE [LARGE SCALE GENOMIC DNA]</scope>
    <source>
        <strain evidence="2 3">DSM 100774</strain>
    </source>
</reference>
<dbReference type="EMBL" id="BMHZ01000001">
    <property type="protein sequence ID" value="GGG93476.1"/>
    <property type="molecule type" value="Genomic_DNA"/>
</dbReference>
<reference evidence="1" key="1">
    <citation type="journal article" date="2014" name="Int. J. Syst. Evol. Microbiol.">
        <title>Complete genome of a new Firmicutes species belonging to the dominant human colonic microbiota ('Ruminococcus bicirculans') reveals two chromosomes and a selective capacity to utilize plant glucans.</title>
        <authorList>
            <consortium name="NISC Comparative Sequencing Program"/>
            <person name="Wegmann U."/>
            <person name="Louis P."/>
            <person name="Goesmann A."/>
            <person name="Henrissat B."/>
            <person name="Duncan S.H."/>
            <person name="Flint H.J."/>
        </authorList>
    </citation>
    <scope>NUCLEOTIDE SEQUENCE</scope>
    <source>
        <strain evidence="1">CGMCC 1.15287</strain>
    </source>
</reference>
<keyword evidence="4" id="KW-1185">Reference proteome</keyword>
<comment type="caution">
    <text evidence="2">The sequence shown here is derived from an EMBL/GenBank/DDBJ whole genome shotgun (WGS) entry which is preliminary data.</text>
</comment>
<evidence type="ECO:0000313" key="3">
    <source>
        <dbReference type="Proteomes" id="UP000532273"/>
    </source>
</evidence>
<evidence type="ECO:0000313" key="1">
    <source>
        <dbReference type="EMBL" id="GGG93476.1"/>
    </source>
</evidence>
<proteinExistence type="predicted"/>
<dbReference type="AlphaFoldDB" id="A0A7W6KCV1"/>
<protein>
    <submittedName>
        <fullName evidence="2">Uncharacterized protein</fullName>
    </submittedName>
</protein>
<dbReference type="EMBL" id="JACIEF010000002">
    <property type="protein sequence ID" value="MBB4108335.1"/>
    <property type="molecule type" value="Genomic_DNA"/>
</dbReference>
<dbReference type="Proteomes" id="UP000532273">
    <property type="component" value="Unassembled WGS sequence"/>
</dbReference>
<name>A0A7W6KCV1_9SPHI</name>
<dbReference type="RefSeq" id="WP_183763750.1">
    <property type="nucleotide sequence ID" value="NZ_BMHZ01000001.1"/>
</dbReference>
<gene>
    <name evidence="1" type="ORF">GCM10007422_03380</name>
    <name evidence="2" type="ORF">GGQ60_002316</name>
</gene>
<organism evidence="2 3">
    <name type="scientific">Pedobacter zeae</name>
    <dbReference type="NCBI Taxonomy" id="1737356"/>
    <lineage>
        <taxon>Bacteria</taxon>
        <taxon>Pseudomonadati</taxon>
        <taxon>Bacteroidota</taxon>
        <taxon>Sphingobacteriia</taxon>
        <taxon>Sphingobacteriales</taxon>
        <taxon>Sphingobacteriaceae</taxon>
        <taxon>Pedobacter</taxon>
    </lineage>
</organism>
<dbReference type="Proteomes" id="UP000642938">
    <property type="component" value="Unassembled WGS sequence"/>
</dbReference>
<reference evidence="4" key="2">
    <citation type="journal article" date="2019" name="Int. J. Syst. Evol. Microbiol.">
        <title>The Global Catalogue of Microorganisms (GCM) 10K type strain sequencing project: providing services to taxonomists for standard genome sequencing and annotation.</title>
        <authorList>
            <consortium name="The Broad Institute Genomics Platform"/>
            <consortium name="The Broad Institute Genome Sequencing Center for Infectious Disease"/>
            <person name="Wu L."/>
            <person name="Ma J."/>
        </authorList>
    </citation>
    <scope>NUCLEOTIDE SEQUENCE [LARGE SCALE GENOMIC DNA]</scope>
    <source>
        <strain evidence="4">CGMCC 1.15287</strain>
    </source>
</reference>
<evidence type="ECO:0000313" key="2">
    <source>
        <dbReference type="EMBL" id="MBB4108335.1"/>
    </source>
</evidence>
<accession>A0A7W6KCV1</accession>
<evidence type="ECO:0000313" key="4">
    <source>
        <dbReference type="Proteomes" id="UP000642938"/>
    </source>
</evidence>
<sequence length="73" mass="8472">MSYSKEQREKNNAYIEKTLSNATNQDIADVIQQCNLTWPDDNEVIELVKAKQAEISLRATPEEIEEVFKNMRV</sequence>
<reference evidence="1" key="4">
    <citation type="submission" date="2024-05" db="EMBL/GenBank/DDBJ databases">
        <authorList>
            <person name="Sun Q."/>
            <person name="Zhou Y."/>
        </authorList>
    </citation>
    <scope>NUCLEOTIDE SEQUENCE</scope>
    <source>
        <strain evidence="1">CGMCC 1.15287</strain>
    </source>
</reference>